<accession>A0A0B6X9Z7</accession>
<keyword evidence="1" id="KW-1133">Transmembrane helix</keyword>
<keyword evidence="1" id="KW-0472">Membrane</keyword>
<proteinExistence type="predicted"/>
<protein>
    <submittedName>
        <fullName evidence="2">Uncharacterized protein</fullName>
    </submittedName>
</protein>
<dbReference type="Proteomes" id="UP000032930">
    <property type="component" value="Chromosome"/>
</dbReference>
<keyword evidence="1" id="KW-0812">Transmembrane</keyword>
<sequence length="56" mass="6385">MAKNISAMLFTATIPYKIEMASKIIFFFNIIIVIMVNTYAVIYATKNQPTLNKLLL</sequence>
<feature type="transmembrane region" description="Helical" evidence="1">
    <location>
        <begin position="24"/>
        <end position="45"/>
    </location>
</feature>
<evidence type="ECO:0000256" key="1">
    <source>
        <dbReference type="SAM" id="Phobius"/>
    </source>
</evidence>
<evidence type="ECO:0000313" key="2">
    <source>
        <dbReference type="EMBL" id="CDM90380.1"/>
    </source>
</evidence>
<evidence type="ECO:0000313" key="3">
    <source>
        <dbReference type="Proteomes" id="UP000032930"/>
    </source>
</evidence>
<dbReference type="KEGG" id="xbv:XBW1_3023"/>
<name>A0A0B6X9Z7_XENBV</name>
<dbReference type="AlphaFoldDB" id="A0A0B6X9Z7"/>
<gene>
    <name evidence="2" type="ORF">XBW1_3023</name>
</gene>
<dbReference type="EMBL" id="FO818637">
    <property type="protein sequence ID" value="CDM90380.1"/>
    <property type="molecule type" value="Genomic_DNA"/>
</dbReference>
<reference evidence="2 3" key="1">
    <citation type="submission" date="2014-02" db="EMBL/GenBank/DDBJ databases">
        <authorList>
            <person name="Genoscope - CEA"/>
        </authorList>
    </citation>
    <scope>NUCLEOTIDE SEQUENCE [LARGE SCALE GENOMIC DNA]</scope>
    <source>
        <strain evidence="2 3">CS03</strain>
    </source>
</reference>
<organism evidence="2 3">
    <name type="scientific">Xenorhabdus bovienii</name>
    <name type="common">Xenorhabdus nematophila subsp. bovienii</name>
    <dbReference type="NCBI Taxonomy" id="40576"/>
    <lineage>
        <taxon>Bacteria</taxon>
        <taxon>Pseudomonadati</taxon>
        <taxon>Pseudomonadota</taxon>
        <taxon>Gammaproteobacteria</taxon>
        <taxon>Enterobacterales</taxon>
        <taxon>Morganellaceae</taxon>
        <taxon>Xenorhabdus</taxon>
    </lineage>
</organism>